<name>A0A3Q2VBX9_HAPBU</name>
<dbReference type="AlphaFoldDB" id="A0A3Q2VBX9"/>
<accession>A0A3Q2VBX9</accession>
<evidence type="ECO:0000256" key="1">
    <source>
        <dbReference type="SAM" id="Phobius"/>
    </source>
</evidence>
<keyword evidence="1" id="KW-0472">Membrane</keyword>
<dbReference type="Proteomes" id="UP000264840">
    <property type="component" value="Unplaced"/>
</dbReference>
<protein>
    <submittedName>
        <fullName evidence="2">Uncharacterized protein</fullName>
    </submittedName>
</protein>
<keyword evidence="1" id="KW-0812">Transmembrane</keyword>
<evidence type="ECO:0000313" key="3">
    <source>
        <dbReference type="Proteomes" id="UP000264840"/>
    </source>
</evidence>
<evidence type="ECO:0000313" key="2">
    <source>
        <dbReference type="Ensembl" id="ENSHBUP00000008264.1"/>
    </source>
</evidence>
<reference evidence="2" key="2">
    <citation type="submission" date="2025-09" db="UniProtKB">
        <authorList>
            <consortium name="Ensembl"/>
        </authorList>
    </citation>
    <scope>IDENTIFICATION</scope>
</reference>
<organism evidence="2 3">
    <name type="scientific">Haplochromis burtoni</name>
    <name type="common">Burton's mouthbrooder</name>
    <name type="synonym">Chromis burtoni</name>
    <dbReference type="NCBI Taxonomy" id="8153"/>
    <lineage>
        <taxon>Eukaryota</taxon>
        <taxon>Metazoa</taxon>
        <taxon>Chordata</taxon>
        <taxon>Craniata</taxon>
        <taxon>Vertebrata</taxon>
        <taxon>Euteleostomi</taxon>
        <taxon>Actinopterygii</taxon>
        <taxon>Neopterygii</taxon>
        <taxon>Teleostei</taxon>
        <taxon>Neoteleostei</taxon>
        <taxon>Acanthomorphata</taxon>
        <taxon>Ovalentaria</taxon>
        <taxon>Cichlomorphae</taxon>
        <taxon>Cichliformes</taxon>
        <taxon>Cichlidae</taxon>
        <taxon>African cichlids</taxon>
        <taxon>Pseudocrenilabrinae</taxon>
        <taxon>Haplochromini</taxon>
        <taxon>Haplochromis</taxon>
    </lineage>
</organism>
<keyword evidence="3" id="KW-1185">Reference proteome</keyword>
<feature type="transmembrane region" description="Helical" evidence="1">
    <location>
        <begin position="58"/>
        <end position="77"/>
    </location>
</feature>
<keyword evidence="1" id="KW-1133">Transmembrane helix</keyword>
<proteinExistence type="predicted"/>
<reference evidence="2" key="1">
    <citation type="submission" date="2025-08" db="UniProtKB">
        <authorList>
            <consortium name="Ensembl"/>
        </authorList>
    </citation>
    <scope>IDENTIFICATION</scope>
</reference>
<sequence length="114" mass="12525">MLAYFTYSLCVWKTSLGRRLAGGAGSPAPFTADLLKLPAPVCPPLTTSFSTKCSFVDLFFFFHGPNGIFFLISGYLFRCGMKKSEPLGGPLEVYPVSLCWMNSKSKIACFSIIF</sequence>
<dbReference type="OMA" id="YPVSLCW"/>
<dbReference type="Ensembl" id="ENSHBUT00000002250.1">
    <property type="protein sequence ID" value="ENSHBUP00000008264.1"/>
    <property type="gene ID" value="ENSHBUG00000009757.1"/>
</dbReference>
<dbReference type="GeneTree" id="ENSGT00940000177713"/>